<keyword evidence="2" id="KW-1185">Reference proteome</keyword>
<sequence length="54" mass="6000">MVDLNGADVDLTELQLGLDDFGHEGCDDEVHQGSFGFHSKTTRDGRFDLEKSML</sequence>
<evidence type="ECO:0000313" key="2">
    <source>
        <dbReference type="Proteomes" id="UP000471640"/>
    </source>
</evidence>
<accession>A0A6P1DR96</accession>
<organism evidence="1 2">
    <name type="scientific">Thiorhodococcus mannitoliphagus</name>
    <dbReference type="NCBI Taxonomy" id="329406"/>
    <lineage>
        <taxon>Bacteria</taxon>
        <taxon>Pseudomonadati</taxon>
        <taxon>Pseudomonadota</taxon>
        <taxon>Gammaproteobacteria</taxon>
        <taxon>Chromatiales</taxon>
        <taxon>Chromatiaceae</taxon>
        <taxon>Thiorhodococcus</taxon>
    </lineage>
</organism>
<reference evidence="1 2" key="2">
    <citation type="submission" date="2020-02" db="EMBL/GenBank/DDBJ databases">
        <title>Genome sequences of Thiorhodococcus mannitoliphagus and Thiorhodococcus minor, purple sulfur photosynthetic bacteria in the gammaproteobacterial family, Chromatiaceae.</title>
        <authorList>
            <person name="Aviles F.A."/>
            <person name="Meyer T.E."/>
            <person name="Kyndt J.A."/>
        </authorList>
    </citation>
    <scope>NUCLEOTIDE SEQUENCE [LARGE SCALE GENOMIC DNA]</scope>
    <source>
        <strain evidence="1 2">DSM 18266</strain>
    </source>
</reference>
<name>A0A6P1DR96_9GAMM</name>
<comment type="caution">
    <text evidence="1">The sequence shown here is derived from an EMBL/GenBank/DDBJ whole genome shotgun (WGS) entry which is preliminary data.</text>
</comment>
<reference evidence="2" key="1">
    <citation type="journal article" date="2020" name="Microbiol. Resour. Announc.">
        <title>Draft Genome Sequences of Thiorhodococcus mannitoliphagus and Thiorhodococcus minor, Purple Sulfur Photosynthetic Bacteria in the Gammaproteobacterial Family Chromatiaceae.</title>
        <authorList>
            <person name="Aviles F.A."/>
            <person name="Meyer T.E."/>
            <person name="Kyndt J.A."/>
        </authorList>
    </citation>
    <scope>NUCLEOTIDE SEQUENCE [LARGE SCALE GENOMIC DNA]</scope>
    <source>
        <strain evidence="2">DSM 18266</strain>
    </source>
</reference>
<dbReference type="AlphaFoldDB" id="A0A6P1DR96"/>
<protein>
    <submittedName>
        <fullName evidence="1">Uncharacterized protein</fullName>
    </submittedName>
</protein>
<dbReference type="Proteomes" id="UP000471640">
    <property type="component" value="Unassembled WGS sequence"/>
</dbReference>
<dbReference type="EMBL" id="JAAIJR010000013">
    <property type="protein sequence ID" value="NEX19683.1"/>
    <property type="molecule type" value="Genomic_DNA"/>
</dbReference>
<evidence type="ECO:0000313" key="1">
    <source>
        <dbReference type="EMBL" id="NEX19683.1"/>
    </source>
</evidence>
<dbReference type="RefSeq" id="WP_164652581.1">
    <property type="nucleotide sequence ID" value="NZ_JAAIJR010000013.1"/>
</dbReference>
<gene>
    <name evidence="1" type="ORF">G3480_05030</name>
</gene>
<proteinExistence type="predicted"/>